<dbReference type="AlphaFoldDB" id="A0A316WI10"/>
<feature type="domain" description="Fibronectin type-III" evidence="3">
    <location>
        <begin position="174"/>
        <end position="267"/>
    </location>
</feature>
<dbReference type="NCBIfam" id="TIGR04183">
    <property type="entry name" value="Por_Secre_tail"/>
    <property type="match status" value="1"/>
</dbReference>
<gene>
    <name evidence="4" type="ORF">C1634_017910</name>
</gene>
<dbReference type="Gene3D" id="2.60.120.200">
    <property type="match status" value="2"/>
</dbReference>
<proteinExistence type="predicted"/>
<organism evidence="4 5">
    <name type="scientific">Chryseobacterium viscerum</name>
    <dbReference type="NCBI Taxonomy" id="1037377"/>
    <lineage>
        <taxon>Bacteria</taxon>
        <taxon>Pseudomonadati</taxon>
        <taxon>Bacteroidota</taxon>
        <taxon>Flavobacteriia</taxon>
        <taxon>Flavobacteriales</taxon>
        <taxon>Weeksellaceae</taxon>
        <taxon>Chryseobacterium group</taxon>
        <taxon>Chryseobacterium</taxon>
    </lineage>
</organism>
<name>A0A316WI10_9FLAO</name>
<dbReference type="InterPro" id="IPR026444">
    <property type="entry name" value="Secre_tail"/>
</dbReference>
<accession>A0A316WI10</accession>
<dbReference type="SUPFAM" id="SSF49265">
    <property type="entry name" value="Fibronectin type III"/>
    <property type="match status" value="2"/>
</dbReference>
<evidence type="ECO:0000259" key="3">
    <source>
        <dbReference type="PROSITE" id="PS50853"/>
    </source>
</evidence>
<dbReference type="EMBL" id="PPEG02000007">
    <property type="protein sequence ID" value="PWN59896.1"/>
    <property type="molecule type" value="Genomic_DNA"/>
</dbReference>
<evidence type="ECO:0000256" key="2">
    <source>
        <dbReference type="SAM" id="SignalP"/>
    </source>
</evidence>
<dbReference type="PROSITE" id="PS51257">
    <property type="entry name" value="PROKAR_LIPOPROTEIN"/>
    <property type="match status" value="1"/>
</dbReference>
<dbReference type="Pfam" id="PF18962">
    <property type="entry name" value="Por_Secre_tail"/>
    <property type="match status" value="1"/>
</dbReference>
<evidence type="ECO:0000313" key="4">
    <source>
        <dbReference type="EMBL" id="PWN59896.1"/>
    </source>
</evidence>
<dbReference type="PROSITE" id="PS50853">
    <property type="entry name" value="FN3"/>
    <property type="match status" value="2"/>
</dbReference>
<protein>
    <submittedName>
        <fullName evidence="4">T9SS C-terminal target domain-containing protein</fullName>
    </submittedName>
</protein>
<evidence type="ECO:0000313" key="5">
    <source>
        <dbReference type="Proteomes" id="UP000236413"/>
    </source>
</evidence>
<dbReference type="Pfam" id="PF00041">
    <property type="entry name" value="fn3"/>
    <property type="match status" value="2"/>
</dbReference>
<dbReference type="Pfam" id="PF20009">
    <property type="entry name" value="GEVED"/>
    <property type="match status" value="1"/>
</dbReference>
<sequence length="774" mass="82377">MKNILLVGFLMTGLFATAQTYCTPAFASGCNGGDQIDSFTIPGAGFDHSNTGCSNNAYGDFTSMTINLNAGLSYGFSVKHAYEDQNVRIWIDFNNDGTFDDVAPELVASASSTFVGGANITAGQITIPSTVTPGSYRMRVGDRFSGDPIPCNIDGYGEAHDYTVVIGAVPTCFAPTAITVSAVTSNSAQVAWTAPSSAPGSGYEYYYSTSATYPSASIVPSGTSTTVSTGLSTLLPATAYHVWVRSVCSTSDKSAWSQDATFMTSCVSVGIPYTLNFESVTVPDLPTCTTAVNDGAGNIWETGDLDAQGFTGNVLKYSYDSSNDANTWFFTNGINLTAGTTYRIKYKYANAEGTVYAEKLKVAYGTSATGAGMTNTLADYPNVVTSTATSAFVNFTAATTGTYYFGFQAYSDANMNELYVDDISIDLAPACSEPTALVASNITAAGATVSWTAATPVPANGYDIYYSTTNTAPTATSTPNFTGVTAITYNIPGLAASTPYYVWVRSVCSSTSKSAWSDYLTFTTLCSSTGLPYTLDFENVSTPELPGCTVATNMGTGNNWETMDPPSDSQGFSTNVLKYKFNSFSSADAWFFTQGLSLTAGVQYTIGYTYGNNSSTFVEKLKVAYGTSPVESAMTNSIADYSSIDDATAHTMTITFTVPTTGVYFFGFNAYSDADQYNLYLDDIHITNENLATSEVAKAKNNIQVYPNPFTDVLNISDVKNVKNVSVTDVTGRLVKTITNPESTIHLRDLMQGVYLVTLEMKDGSKQTIKAIKK</sequence>
<dbReference type="CDD" id="cd00063">
    <property type="entry name" value="FN3"/>
    <property type="match status" value="2"/>
</dbReference>
<dbReference type="InterPro" id="IPR036116">
    <property type="entry name" value="FN3_sf"/>
</dbReference>
<dbReference type="RefSeq" id="WP_103234256.1">
    <property type="nucleotide sequence ID" value="NZ_PPEG02000007.1"/>
</dbReference>
<keyword evidence="1 2" id="KW-0732">Signal</keyword>
<feature type="domain" description="Fibronectin type-III" evidence="3">
    <location>
        <begin position="433"/>
        <end position="527"/>
    </location>
</feature>
<dbReference type="InterPro" id="IPR045474">
    <property type="entry name" value="GEVED"/>
</dbReference>
<dbReference type="NCBIfam" id="NF038128">
    <property type="entry name" value="choice_anch_J"/>
    <property type="match status" value="2"/>
</dbReference>
<dbReference type="InterPro" id="IPR003961">
    <property type="entry name" value="FN3_dom"/>
</dbReference>
<feature type="signal peptide" evidence="2">
    <location>
        <begin position="1"/>
        <end position="18"/>
    </location>
</feature>
<dbReference type="InterPro" id="IPR013783">
    <property type="entry name" value="Ig-like_fold"/>
</dbReference>
<comment type="caution">
    <text evidence="4">The sequence shown here is derived from an EMBL/GenBank/DDBJ whole genome shotgun (WGS) entry which is preliminary data.</text>
</comment>
<feature type="chain" id="PRO_5016310809" evidence="2">
    <location>
        <begin position="19"/>
        <end position="774"/>
    </location>
</feature>
<reference evidence="4 5" key="1">
    <citation type="submission" date="2018-04" db="EMBL/GenBank/DDBJ databases">
        <title>Chryseobacterium oncorhynchi 701B-08T from rainbow trout, and Chryseobacterium viscerum 687B-08T from diseased fish.</title>
        <authorList>
            <person name="Jeong J.-J."/>
            <person name="Lee Y.J."/>
            <person name="Pathiraja D."/>
            <person name="Park B."/>
            <person name="Choi I.-G."/>
            <person name="Kim K.D."/>
        </authorList>
    </citation>
    <scope>NUCLEOTIDE SEQUENCE [LARGE SCALE GENOMIC DNA]</scope>
    <source>
        <strain evidence="4 5">687B-08</strain>
    </source>
</reference>
<dbReference type="Proteomes" id="UP000236413">
    <property type="component" value="Unassembled WGS sequence"/>
</dbReference>
<dbReference type="SMART" id="SM00060">
    <property type="entry name" value="FN3"/>
    <property type="match status" value="2"/>
</dbReference>
<evidence type="ECO:0000256" key="1">
    <source>
        <dbReference type="ARBA" id="ARBA00022729"/>
    </source>
</evidence>
<dbReference type="Gene3D" id="2.60.40.10">
    <property type="entry name" value="Immunoglobulins"/>
    <property type="match status" value="2"/>
</dbReference>